<feature type="transmembrane region" description="Helical" evidence="2">
    <location>
        <begin position="51"/>
        <end position="78"/>
    </location>
</feature>
<dbReference type="OrthoDB" id="8444614at2"/>
<keyword evidence="5" id="KW-1185">Reference proteome</keyword>
<reference evidence="4 5" key="1">
    <citation type="journal article" date="2013" name="BMC Genomics">
        <title>Comparative genomics reveals distinct host-interacting traits of three major human-associated propionibacteria.</title>
        <authorList>
            <person name="Mak T.N."/>
            <person name="Schmid M."/>
            <person name="Brzuszkiewicz E."/>
            <person name="Zeng G."/>
            <person name="Meyer R."/>
            <person name="Sfanos K.S."/>
            <person name="Brinkmann V."/>
            <person name="Meyer T.F."/>
            <person name="Bruggemann H."/>
        </authorList>
    </citation>
    <scope>NUCLEOTIDE SEQUENCE [LARGE SCALE GENOMIC DNA]</scope>
    <source>
        <strain evidence="4 5">DSM 20700</strain>
    </source>
</reference>
<evidence type="ECO:0000313" key="5">
    <source>
        <dbReference type="Proteomes" id="UP000016307"/>
    </source>
</evidence>
<organism evidence="4 5">
    <name type="scientific">Cutibacterium granulosum DSM 20700</name>
    <dbReference type="NCBI Taxonomy" id="1160719"/>
    <lineage>
        <taxon>Bacteria</taxon>
        <taxon>Bacillati</taxon>
        <taxon>Actinomycetota</taxon>
        <taxon>Actinomycetes</taxon>
        <taxon>Propionibacteriales</taxon>
        <taxon>Propionibacteriaceae</taxon>
        <taxon>Cutibacterium</taxon>
    </lineage>
</organism>
<name>U1GGS5_9ACTN</name>
<dbReference type="InterPro" id="IPR018392">
    <property type="entry name" value="LysM"/>
</dbReference>
<dbReference type="RefSeq" id="WP_021103678.1">
    <property type="nucleotide sequence ID" value="NZ_AOSS01000104.1"/>
</dbReference>
<evidence type="ECO:0000256" key="1">
    <source>
        <dbReference type="SAM" id="MobiDB-lite"/>
    </source>
</evidence>
<gene>
    <name evidence="4" type="ORF">H641_03300</name>
</gene>
<dbReference type="AlphaFoldDB" id="U1GGS5"/>
<evidence type="ECO:0000313" key="4">
    <source>
        <dbReference type="EMBL" id="ERF57335.1"/>
    </source>
</evidence>
<feature type="region of interest" description="Disordered" evidence="1">
    <location>
        <begin position="274"/>
        <end position="343"/>
    </location>
</feature>
<feature type="region of interest" description="Disordered" evidence="1">
    <location>
        <begin position="136"/>
        <end position="181"/>
    </location>
</feature>
<protein>
    <recommendedName>
        <fullName evidence="3">LysM domain-containing protein</fullName>
    </recommendedName>
</protein>
<feature type="domain" description="LysM" evidence="3">
    <location>
        <begin position="189"/>
        <end position="236"/>
    </location>
</feature>
<keyword evidence="2" id="KW-0472">Membrane</keyword>
<evidence type="ECO:0000259" key="3">
    <source>
        <dbReference type="PROSITE" id="PS51782"/>
    </source>
</evidence>
<dbReference type="PATRIC" id="fig|1160719.4.peg.637"/>
<dbReference type="Proteomes" id="UP000016307">
    <property type="component" value="Unassembled WGS sequence"/>
</dbReference>
<feature type="compositionally biased region" description="Low complexity" evidence="1">
    <location>
        <begin position="297"/>
        <end position="334"/>
    </location>
</feature>
<feature type="transmembrane region" description="Helical" evidence="2">
    <location>
        <begin position="90"/>
        <end position="112"/>
    </location>
</feature>
<dbReference type="PROSITE" id="PS51782">
    <property type="entry name" value="LYSM"/>
    <property type="match status" value="1"/>
</dbReference>
<dbReference type="Pfam" id="PF01476">
    <property type="entry name" value="LysM"/>
    <property type="match status" value="1"/>
</dbReference>
<comment type="caution">
    <text evidence="4">The sequence shown here is derived from an EMBL/GenBank/DDBJ whole genome shotgun (WGS) entry which is preliminary data.</text>
</comment>
<proteinExistence type="predicted"/>
<sequence>MKRLITSVGSTLLLAALVIGSPTALLAWGRLDGLARLSPSALMSPDDGTIVLGLVTITGWAAWFVFTLSVVIEAVALATHSRVHVTLPGLSLVQGLAAGLLVASLAILAPAARGNCPTQQNITVATVGIAQQTRDDTTVQEGVPGLSGTGASVSRKLRGSQNRPMEFTEPDSARASGPARKMTAEPGYDMYRISATDDLWSLAERVYGEGTAWHQIARANSGMDVQHLPVGDQIKLPRAGMHGLGTYDPAAPGADTLDAGTTFSDSISTTSAPAAATWNLPNTGTTVDPAHGAGDLSGTDSAATGGATAEAASPSTDSAAALSSDSSPSHPSTTKGWCTGATP</sequence>
<dbReference type="InterPro" id="IPR036779">
    <property type="entry name" value="LysM_dom_sf"/>
</dbReference>
<accession>U1GGS5</accession>
<keyword evidence="2" id="KW-1133">Transmembrane helix</keyword>
<dbReference type="Gene3D" id="3.10.350.10">
    <property type="entry name" value="LysM domain"/>
    <property type="match status" value="1"/>
</dbReference>
<evidence type="ECO:0000256" key="2">
    <source>
        <dbReference type="SAM" id="Phobius"/>
    </source>
</evidence>
<dbReference type="EMBL" id="AOSS01000104">
    <property type="protein sequence ID" value="ERF57335.1"/>
    <property type="molecule type" value="Genomic_DNA"/>
</dbReference>
<keyword evidence="2" id="KW-0812">Transmembrane</keyword>